<keyword evidence="2" id="KW-0472">Membrane</keyword>
<dbReference type="AlphaFoldDB" id="A0AAV9W317"/>
<dbReference type="InterPro" id="IPR021109">
    <property type="entry name" value="Peptidase_aspartic_dom_sf"/>
</dbReference>
<evidence type="ECO:0000256" key="2">
    <source>
        <dbReference type="SAM" id="Phobius"/>
    </source>
</evidence>
<gene>
    <name evidence="4" type="ORF">TWF481_010975</name>
</gene>
<accession>A0AAV9W317</accession>
<name>A0AAV9W317_9PEZI</name>
<dbReference type="EMBL" id="JAVHJL010000008">
    <property type="protein sequence ID" value="KAK6498384.1"/>
    <property type="molecule type" value="Genomic_DNA"/>
</dbReference>
<dbReference type="SUPFAM" id="SSF50630">
    <property type="entry name" value="Acid proteases"/>
    <property type="match status" value="1"/>
</dbReference>
<feature type="compositionally biased region" description="Basic residues" evidence="1">
    <location>
        <begin position="542"/>
        <end position="560"/>
    </location>
</feature>
<feature type="chain" id="PRO_5043776759" description="Peptidase A1 domain-containing protein" evidence="3">
    <location>
        <begin position="20"/>
        <end position="566"/>
    </location>
</feature>
<evidence type="ECO:0008006" key="6">
    <source>
        <dbReference type="Google" id="ProtNLM"/>
    </source>
</evidence>
<proteinExistence type="predicted"/>
<evidence type="ECO:0000256" key="3">
    <source>
        <dbReference type="SAM" id="SignalP"/>
    </source>
</evidence>
<evidence type="ECO:0000313" key="4">
    <source>
        <dbReference type="EMBL" id="KAK6498384.1"/>
    </source>
</evidence>
<keyword evidence="3" id="KW-0732">Signal</keyword>
<keyword evidence="2" id="KW-1133">Transmembrane helix</keyword>
<feature type="transmembrane region" description="Helical" evidence="2">
    <location>
        <begin position="474"/>
        <end position="495"/>
    </location>
</feature>
<feature type="region of interest" description="Disordered" evidence="1">
    <location>
        <begin position="542"/>
        <end position="566"/>
    </location>
</feature>
<organism evidence="4 5">
    <name type="scientific">Arthrobotrys musiformis</name>
    <dbReference type="NCBI Taxonomy" id="47236"/>
    <lineage>
        <taxon>Eukaryota</taxon>
        <taxon>Fungi</taxon>
        <taxon>Dikarya</taxon>
        <taxon>Ascomycota</taxon>
        <taxon>Pezizomycotina</taxon>
        <taxon>Orbiliomycetes</taxon>
        <taxon>Orbiliales</taxon>
        <taxon>Orbiliaceae</taxon>
        <taxon>Arthrobotrys</taxon>
    </lineage>
</organism>
<reference evidence="4 5" key="1">
    <citation type="submission" date="2023-08" db="EMBL/GenBank/DDBJ databases">
        <authorList>
            <person name="Palmer J.M."/>
        </authorList>
    </citation>
    <scope>NUCLEOTIDE SEQUENCE [LARGE SCALE GENOMIC DNA]</scope>
    <source>
        <strain evidence="4 5">TWF481</strain>
    </source>
</reference>
<evidence type="ECO:0000313" key="5">
    <source>
        <dbReference type="Proteomes" id="UP001370758"/>
    </source>
</evidence>
<keyword evidence="2" id="KW-0812">Transmembrane</keyword>
<feature type="signal peptide" evidence="3">
    <location>
        <begin position="1"/>
        <end position="19"/>
    </location>
</feature>
<dbReference type="Proteomes" id="UP001370758">
    <property type="component" value="Unassembled WGS sequence"/>
</dbReference>
<comment type="caution">
    <text evidence="4">The sequence shown here is derived from an EMBL/GenBank/DDBJ whole genome shotgun (WGS) entry which is preliminary data.</text>
</comment>
<protein>
    <recommendedName>
        <fullName evidence="6">Peptidase A1 domain-containing protein</fullName>
    </recommendedName>
</protein>
<keyword evidence="5" id="KW-1185">Reference proteome</keyword>
<dbReference type="Gene3D" id="2.40.70.10">
    <property type="entry name" value="Acid Proteases"/>
    <property type="match status" value="2"/>
</dbReference>
<evidence type="ECO:0000256" key="1">
    <source>
        <dbReference type="SAM" id="MobiDB-lite"/>
    </source>
</evidence>
<sequence length="566" mass="62460">MGHLISVVAFLIFVTYASADSELPSFCFKQPWPVVVKFGLLNLGSTGRLQDPPIPTGYGLQVTLGGEKFTPRVEILESQNVWVSEVRLTCNSTRPKDCRLGPSYHPNTEILAGGVYSRHQVQDSTNTSIQSTAKGVDILGNETLSIGGRVLNGFEFQSNRDQLSPSTRGLGTLVSSYIGLGTGSTLINRLYNQGMISTRAWSFFPGWIGTDSWFNLVREGVLIIGGYDANLTAGGEFQEFPIPQFGQGRDPSCPFPIEVSGVKWFGKDAIDSSIPERQPFTACVNPGTNLFEFPYGIWETLAGFGDNTPLAAYRNVSGTLEQVNKILPVEQQGLEYSNFQSNVDRVTTTSNFDLSMIIKLKSGLEITIPSTQIFQRKRLISDATNSIQTYGVSNGSDSDIRTAVLTYPSTNRTHAKPNFGIPFLTSAYFMANYDTNKFGLAPIKASDLSQGRDIKIFPPPQCIPSGERALSARVVAPIVIGIFALLCLLTLLWVYRAQRRYAISLSRGLGSKDTLSTIQEMDATERFEHEIDSKSIYELPVHRGRTRSPRSRSRSIKSKRSYYELP</sequence>